<dbReference type="Pfam" id="PF10925">
    <property type="entry name" value="DUF2680"/>
    <property type="match status" value="1"/>
</dbReference>
<protein>
    <recommendedName>
        <fullName evidence="4">DUF2680 domain-containing protein</fullName>
    </recommendedName>
</protein>
<dbReference type="RefSeq" id="WP_071311598.1">
    <property type="nucleotide sequence ID" value="NZ_MLQQ01000001.1"/>
</dbReference>
<feature type="chain" id="PRO_5039208155" description="DUF2680 domain-containing protein" evidence="1">
    <location>
        <begin position="25"/>
        <end position="113"/>
    </location>
</feature>
<proteinExistence type="predicted"/>
<comment type="caution">
    <text evidence="2">The sequence shown here is derived from an EMBL/GenBank/DDBJ whole genome shotgun (WGS) entry which is preliminary data.</text>
</comment>
<keyword evidence="3" id="KW-1185">Reference proteome</keyword>
<dbReference type="InterPro" id="IPR024485">
    <property type="entry name" value="DUF2680"/>
</dbReference>
<evidence type="ECO:0000256" key="1">
    <source>
        <dbReference type="SAM" id="SignalP"/>
    </source>
</evidence>
<dbReference type="Proteomes" id="UP000180098">
    <property type="component" value="Unassembled WGS sequence"/>
</dbReference>
<feature type="signal peptide" evidence="1">
    <location>
        <begin position="1"/>
        <end position="24"/>
    </location>
</feature>
<evidence type="ECO:0000313" key="3">
    <source>
        <dbReference type="Proteomes" id="UP000180098"/>
    </source>
</evidence>
<dbReference type="OrthoDB" id="2883543at2"/>
<accession>A0A1S2LU47</accession>
<name>A0A1S2LU47_9BACI</name>
<keyword evidence="1" id="KW-0732">Signal</keyword>
<evidence type="ECO:0000313" key="2">
    <source>
        <dbReference type="EMBL" id="OIJ15673.1"/>
    </source>
</evidence>
<gene>
    <name evidence="2" type="ORF">BKP35_01365</name>
</gene>
<organism evidence="2 3">
    <name type="scientific">Anaerobacillus arseniciselenatis</name>
    <dbReference type="NCBI Taxonomy" id="85682"/>
    <lineage>
        <taxon>Bacteria</taxon>
        <taxon>Bacillati</taxon>
        <taxon>Bacillota</taxon>
        <taxon>Bacilli</taxon>
        <taxon>Bacillales</taxon>
        <taxon>Bacillaceae</taxon>
        <taxon>Anaerobacillus</taxon>
    </lineage>
</organism>
<dbReference type="EMBL" id="MLQQ01000001">
    <property type="protein sequence ID" value="OIJ15673.1"/>
    <property type="molecule type" value="Genomic_DNA"/>
</dbReference>
<dbReference type="AlphaFoldDB" id="A0A1S2LU47"/>
<reference evidence="2 3" key="1">
    <citation type="submission" date="2016-10" db="EMBL/GenBank/DDBJ databases">
        <title>Draft genome sequences of four alkaliphilic bacteria belonging to the Anaerobacillus genus.</title>
        <authorList>
            <person name="Bassil N.M."/>
            <person name="Lloyd J.R."/>
        </authorList>
    </citation>
    <scope>NUCLEOTIDE SEQUENCE [LARGE SCALE GENOMIC DNA]</scope>
    <source>
        <strain evidence="2 3">DSM 15340</strain>
    </source>
</reference>
<evidence type="ECO:0008006" key="4">
    <source>
        <dbReference type="Google" id="ProtNLM"/>
    </source>
</evidence>
<sequence length="113" mass="13361">MKKMVISWTVVMLLSMGAVQNTFAHMEDEGINQVELTEEQKQEISGLVNDIMEKKKELINKYVEFGVISEEKGERIISKFDQHYNKLEENGFVPNWDKHKEKYKHKKCEKQNN</sequence>